<evidence type="ECO:0000313" key="3">
    <source>
        <dbReference type="EMBL" id="MET7013822.1"/>
    </source>
</evidence>
<dbReference type="RefSeq" id="WP_354600284.1">
    <property type="nucleotide sequence ID" value="NZ_JBEWZI010000005.1"/>
</dbReference>
<evidence type="ECO:0000259" key="2">
    <source>
        <dbReference type="Pfam" id="PF07811"/>
    </source>
</evidence>
<dbReference type="Proteomes" id="UP001549691">
    <property type="component" value="Unassembled WGS sequence"/>
</dbReference>
<gene>
    <name evidence="3" type="ORF">ABXR19_06450</name>
</gene>
<dbReference type="Pfam" id="PF07811">
    <property type="entry name" value="TadE"/>
    <property type="match status" value="1"/>
</dbReference>
<accession>A0ABV2TIS6</accession>
<evidence type="ECO:0000256" key="1">
    <source>
        <dbReference type="SAM" id="Phobius"/>
    </source>
</evidence>
<comment type="caution">
    <text evidence="3">The sequence shown here is derived from an EMBL/GenBank/DDBJ whole genome shotgun (WGS) entry which is preliminary data.</text>
</comment>
<dbReference type="InterPro" id="IPR012495">
    <property type="entry name" value="TadE-like_dom"/>
</dbReference>
<evidence type="ECO:0000313" key="4">
    <source>
        <dbReference type="Proteomes" id="UP001549691"/>
    </source>
</evidence>
<reference evidence="3 4" key="1">
    <citation type="submission" date="2024-07" db="EMBL/GenBank/DDBJ databases">
        <title>Uliginosibacterium flavum JJ3220;KACC:17644.</title>
        <authorList>
            <person name="Kim M.K."/>
        </authorList>
    </citation>
    <scope>NUCLEOTIDE SEQUENCE [LARGE SCALE GENOMIC DNA]</scope>
    <source>
        <strain evidence="3 4">KACC:17644</strain>
    </source>
</reference>
<organism evidence="3 4">
    <name type="scientific">Uliginosibacterium flavum</name>
    <dbReference type="NCBI Taxonomy" id="1396831"/>
    <lineage>
        <taxon>Bacteria</taxon>
        <taxon>Pseudomonadati</taxon>
        <taxon>Pseudomonadota</taxon>
        <taxon>Betaproteobacteria</taxon>
        <taxon>Rhodocyclales</taxon>
        <taxon>Zoogloeaceae</taxon>
        <taxon>Uliginosibacterium</taxon>
    </lineage>
</organism>
<sequence>MIAYKTRLCRNRGVAAVEFALVLPFLLLMSLAVVDFSRFIQAQLIITNVSREGANMSSRFTPVGDAENVAKGFQAILDGLAASMPPLKMSDFGMIYITEVTALANNNNNAVTNTVTNQFYWLKGWSGSPNSAIWSCGQWKADGSCDMGTSTPTANLMAGELNAGDQIYAVEVFYNLPSLFGGLQITTNIRVPNIGPILRSMNVM</sequence>
<dbReference type="EMBL" id="JBEWZI010000005">
    <property type="protein sequence ID" value="MET7013822.1"/>
    <property type="molecule type" value="Genomic_DNA"/>
</dbReference>
<feature type="transmembrane region" description="Helical" evidence="1">
    <location>
        <begin position="12"/>
        <end position="34"/>
    </location>
</feature>
<keyword evidence="1" id="KW-1133">Transmembrane helix</keyword>
<proteinExistence type="predicted"/>
<keyword evidence="1" id="KW-0812">Transmembrane</keyword>
<keyword evidence="1" id="KW-0472">Membrane</keyword>
<name>A0ABV2TIS6_9RHOO</name>
<keyword evidence="4" id="KW-1185">Reference proteome</keyword>
<feature type="domain" description="TadE-like" evidence="2">
    <location>
        <begin position="13"/>
        <end position="54"/>
    </location>
</feature>
<protein>
    <submittedName>
        <fullName evidence="3">TadE family protein</fullName>
    </submittedName>
</protein>